<comment type="caution">
    <text evidence="3">The sequence shown here is derived from an EMBL/GenBank/DDBJ whole genome shotgun (WGS) entry which is preliminary data.</text>
</comment>
<reference evidence="3 4" key="1">
    <citation type="submission" date="2020-08" db="EMBL/GenBank/DDBJ databases">
        <title>Genomic Encyclopedia of Type Strains, Phase IV (KMG-IV): sequencing the most valuable type-strain genomes for metagenomic binning, comparative biology and taxonomic classification.</title>
        <authorList>
            <person name="Goeker M."/>
        </authorList>
    </citation>
    <scope>NUCLEOTIDE SEQUENCE [LARGE SCALE GENOMIC DNA]</scope>
    <source>
        <strain evidence="3 4">DSM 12252</strain>
    </source>
</reference>
<dbReference type="PANTHER" id="PTHR31793:SF27">
    <property type="entry name" value="NOVEL THIOESTERASE SUPERFAMILY DOMAIN AND SAPOSIN A-TYPE DOMAIN CONTAINING PROTEIN (0610012H03RIK)"/>
    <property type="match status" value="1"/>
</dbReference>
<evidence type="ECO:0000256" key="2">
    <source>
        <dbReference type="ARBA" id="ARBA00022801"/>
    </source>
</evidence>
<dbReference type="InterPro" id="IPR008272">
    <property type="entry name" value="HB-CoA_thioesterase_AS"/>
</dbReference>
<dbReference type="Pfam" id="PF13279">
    <property type="entry name" value="4HBT_2"/>
    <property type="match status" value="1"/>
</dbReference>
<evidence type="ECO:0000313" key="4">
    <source>
        <dbReference type="Proteomes" id="UP000590740"/>
    </source>
</evidence>
<keyword evidence="4" id="KW-1185">Reference proteome</keyword>
<dbReference type="PANTHER" id="PTHR31793">
    <property type="entry name" value="4-HYDROXYBENZOYL-COA THIOESTERASE FAMILY MEMBER"/>
    <property type="match status" value="1"/>
</dbReference>
<dbReference type="PROSITE" id="PS01328">
    <property type="entry name" value="4HBCOA_THIOESTERASE"/>
    <property type="match status" value="1"/>
</dbReference>
<evidence type="ECO:0000256" key="1">
    <source>
        <dbReference type="ARBA" id="ARBA00005953"/>
    </source>
</evidence>
<organism evidence="3 4">
    <name type="scientific">Prosthecobacter vanneervenii</name>
    <dbReference type="NCBI Taxonomy" id="48466"/>
    <lineage>
        <taxon>Bacteria</taxon>
        <taxon>Pseudomonadati</taxon>
        <taxon>Verrucomicrobiota</taxon>
        <taxon>Verrucomicrobiia</taxon>
        <taxon>Verrucomicrobiales</taxon>
        <taxon>Verrucomicrobiaceae</taxon>
        <taxon>Prosthecobacter</taxon>
    </lineage>
</organism>
<name>A0A7W8DKM1_9BACT</name>
<proteinExistence type="inferred from homology"/>
<sequence>MAHRFTCTERVQFSDTDMAGIVHFSNFFRYMERVEHAFFRSLGFSIVDPLEPGQERVGWPRVHASCDYMAPLRFEEEFECELIVEEVRSKVLRHLIRFWKKDGTLAAEGRITAACVRKDPTTGQMKAVAIPQRFVDKIEAAPPELLKRPEKIIPG</sequence>
<dbReference type="CDD" id="cd00586">
    <property type="entry name" value="4HBT"/>
    <property type="match status" value="1"/>
</dbReference>
<keyword evidence="2 3" id="KW-0378">Hydrolase</keyword>
<dbReference type="InterPro" id="IPR006684">
    <property type="entry name" value="YbgC/YbaW"/>
</dbReference>
<evidence type="ECO:0000313" key="3">
    <source>
        <dbReference type="EMBL" id="MBB5033272.1"/>
    </source>
</evidence>
<dbReference type="EMBL" id="JACHIG010000005">
    <property type="protein sequence ID" value="MBB5033272.1"/>
    <property type="molecule type" value="Genomic_DNA"/>
</dbReference>
<dbReference type="GO" id="GO:0047617">
    <property type="term" value="F:fatty acyl-CoA hydrolase activity"/>
    <property type="evidence" value="ECO:0007669"/>
    <property type="project" value="TreeGrafter"/>
</dbReference>
<dbReference type="Gene3D" id="3.10.129.10">
    <property type="entry name" value="Hotdog Thioesterase"/>
    <property type="match status" value="1"/>
</dbReference>
<dbReference type="InterPro" id="IPR050563">
    <property type="entry name" value="4-hydroxybenzoyl-CoA_TE"/>
</dbReference>
<dbReference type="AlphaFoldDB" id="A0A7W8DKM1"/>
<dbReference type="SUPFAM" id="SSF54637">
    <property type="entry name" value="Thioesterase/thiol ester dehydrase-isomerase"/>
    <property type="match status" value="1"/>
</dbReference>
<protein>
    <submittedName>
        <fullName evidence="3">Acyl-CoA thioester hydrolase</fullName>
        <ecNumber evidence="3">3.1.2.-</ecNumber>
    </submittedName>
</protein>
<dbReference type="Proteomes" id="UP000590740">
    <property type="component" value="Unassembled WGS sequence"/>
</dbReference>
<dbReference type="InterPro" id="IPR029069">
    <property type="entry name" value="HotDog_dom_sf"/>
</dbReference>
<dbReference type="RefSeq" id="WP_184340182.1">
    <property type="nucleotide sequence ID" value="NZ_JACHIG010000005.1"/>
</dbReference>
<gene>
    <name evidence="3" type="ORF">HNQ65_002855</name>
</gene>
<dbReference type="PIRSF" id="PIRSF003230">
    <property type="entry name" value="YbgC"/>
    <property type="match status" value="1"/>
</dbReference>
<dbReference type="EC" id="3.1.2.-" evidence="3"/>
<comment type="similarity">
    <text evidence="1">Belongs to the 4-hydroxybenzoyl-CoA thioesterase family.</text>
</comment>
<accession>A0A7W8DKM1</accession>